<dbReference type="HOGENOM" id="CLU_792406_0_0_1"/>
<sequence>MADTSSHLSTRSTTRCPIPPSLTEQMSLTNWISIGGQTGTKAKLWATAGYRSELLDKTWLLVGLQRDSHYCYYQFGILVRVCPGKHNAYRNEYSSNATYLILPARACESQYHPILFGYCDSNIGSTVLAACGRWELGWPSGSPVSACREERSRAFEACTRLTRKLSVYTCAWGKTTAASILKRKAHVKWYRMRQWPDTPRFSYLSLDSGESNPYAYLIQSVAAAAFTARFPLVDGVSRHIPGKSASPVGQQTAWTHRVTSSATRPLQPIKDIPSCIRNSLLIFVGSCAYSVQGYKLGSDSWDYIHQDRTYNSSGEKSTTSKRKKYLLHKCHGRLTNATARRSPLLMLEYT</sequence>
<protein>
    <submittedName>
        <fullName evidence="1">Uncharacterized protein</fullName>
    </submittedName>
</protein>
<keyword evidence="2" id="KW-1185">Reference proteome</keyword>
<comment type="caution">
    <text evidence="1">The sequence shown here is derived from an EMBL/GenBank/DDBJ whole genome shotgun (WGS) entry which is preliminary data.</text>
</comment>
<dbReference type="OrthoDB" id="10429644at2759"/>
<proteinExistence type="predicted"/>
<evidence type="ECO:0000313" key="1">
    <source>
        <dbReference type="EMBL" id="EHK47378.1"/>
    </source>
</evidence>
<accession>G9NPA6</accession>
<gene>
    <name evidence="1" type="ORF">TRIATDRAFT_282037</name>
</gene>
<evidence type="ECO:0000313" key="2">
    <source>
        <dbReference type="Proteomes" id="UP000005426"/>
    </source>
</evidence>
<dbReference type="EMBL" id="ABDG02000020">
    <property type="protein sequence ID" value="EHK47378.1"/>
    <property type="molecule type" value="Genomic_DNA"/>
</dbReference>
<name>G9NPA6_HYPAI</name>
<reference evidence="1 2" key="1">
    <citation type="journal article" date="2011" name="Genome Biol.">
        <title>Comparative genome sequence analysis underscores mycoparasitism as the ancestral life style of Trichoderma.</title>
        <authorList>
            <person name="Kubicek C.P."/>
            <person name="Herrera-Estrella A."/>
            <person name="Seidl-Seiboth V."/>
            <person name="Martinez D.A."/>
            <person name="Druzhinina I.S."/>
            <person name="Thon M."/>
            <person name="Zeilinger S."/>
            <person name="Casas-Flores S."/>
            <person name="Horwitz B.A."/>
            <person name="Mukherjee P.K."/>
            <person name="Mukherjee M."/>
            <person name="Kredics L."/>
            <person name="Alcaraz L.D."/>
            <person name="Aerts A."/>
            <person name="Antal Z."/>
            <person name="Atanasova L."/>
            <person name="Cervantes-Badillo M.G."/>
            <person name="Challacombe J."/>
            <person name="Chertkov O."/>
            <person name="McCluskey K."/>
            <person name="Coulpier F."/>
            <person name="Deshpande N."/>
            <person name="von Doehren H."/>
            <person name="Ebbole D.J."/>
            <person name="Esquivel-Naranjo E.U."/>
            <person name="Fekete E."/>
            <person name="Flipphi M."/>
            <person name="Glaser F."/>
            <person name="Gomez-Rodriguez E.Y."/>
            <person name="Gruber S."/>
            <person name="Han C."/>
            <person name="Henrissat B."/>
            <person name="Hermosa R."/>
            <person name="Hernandez-Onate M."/>
            <person name="Karaffa L."/>
            <person name="Kosti I."/>
            <person name="Le Crom S."/>
            <person name="Lindquist E."/>
            <person name="Lucas S."/>
            <person name="Luebeck M."/>
            <person name="Luebeck P.S."/>
            <person name="Margeot A."/>
            <person name="Metz B."/>
            <person name="Misra M."/>
            <person name="Nevalainen H."/>
            <person name="Omann M."/>
            <person name="Packer N."/>
            <person name="Perrone G."/>
            <person name="Uresti-Rivera E.E."/>
            <person name="Salamov A."/>
            <person name="Schmoll M."/>
            <person name="Seiboth B."/>
            <person name="Shapiro H."/>
            <person name="Sukno S."/>
            <person name="Tamayo-Ramos J.A."/>
            <person name="Tisch D."/>
            <person name="Wiest A."/>
            <person name="Wilkinson H.H."/>
            <person name="Zhang M."/>
            <person name="Coutinho P.M."/>
            <person name="Kenerley C.M."/>
            <person name="Monte E."/>
            <person name="Baker S.E."/>
            <person name="Grigoriev I.V."/>
        </authorList>
    </citation>
    <scope>NUCLEOTIDE SEQUENCE [LARGE SCALE GENOMIC DNA]</scope>
    <source>
        <strain evidence="2">ATCC 20476 / IMI 206040</strain>
    </source>
</reference>
<dbReference type="AlphaFoldDB" id="G9NPA6"/>
<dbReference type="Proteomes" id="UP000005426">
    <property type="component" value="Unassembled WGS sequence"/>
</dbReference>
<organism evidence="1 2">
    <name type="scientific">Hypocrea atroviridis (strain ATCC 20476 / IMI 206040)</name>
    <name type="common">Trichoderma atroviride</name>
    <dbReference type="NCBI Taxonomy" id="452589"/>
    <lineage>
        <taxon>Eukaryota</taxon>
        <taxon>Fungi</taxon>
        <taxon>Dikarya</taxon>
        <taxon>Ascomycota</taxon>
        <taxon>Pezizomycotina</taxon>
        <taxon>Sordariomycetes</taxon>
        <taxon>Hypocreomycetidae</taxon>
        <taxon>Hypocreales</taxon>
        <taxon>Hypocreaceae</taxon>
        <taxon>Trichoderma</taxon>
    </lineage>
</organism>